<name>A0A1I7ZI66_9BILA</name>
<reference evidence="3" key="1">
    <citation type="submission" date="2016-11" db="UniProtKB">
        <authorList>
            <consortium name="WormBaseParasite"/>
        </authorList>
    </citation>
    <scope>IDENTIFICATION</scope>
</reference>
<dbReference type="AlphaFoldDB" id="A0A1I7ZI66"/>
<feature type="region of interest" description="Disordered" evidence="1">
    <location>
        <begin position="15"/>
        <end position="35"/>
    </location>
</feature>
<organism evidence="2 3">
    <name type="scientific">Steinernema glaseri</name>
    <dbReference type="NCBI Taxonomy" id="37863"/>
    <lineage>
        <taxon>Eukaryota</taxon>
        <taxon>Metazoa</taxon>
        <taxon>Ecdysozoa</taxon>
        <taxon>Nematoda</taxon>
        <taxon>Chromadorea</taxon>
        <taxon>Rhabditida</taxon>
        <taxon>Tylenchina</taxon>
        <taxon>Panagrolaimomorpha</taxon>
        <taxon>Strongyloidoidea</taxon>
        <taxon>Steinernematidae</taxon>
        <taxon>Steinernema</taxon>
    </lineage>
</organism>
<evidence type="ECO:0000313" key="3">
    <source>
        <dbReference type="WBParaSite" id="L893_g26543.t1"/>
    </source>
</evidence>
<evidence type="ECO:0000256" key="1">
    <source>
        <dbReference type="SAM" id="MobiDB-lite"/>
    </source>
</evidence>
<dbReference type="WBParaSite" id="L893_g26543.t1">
    <property type="protein sequence ID" value="L893_g26543.t1"/>
    <property type="gene ID" value="L893_g26543"/>
</dbReference>
<keyword evidence="2" id="KW-1185">Reference proteome</keyword>
<accession>A0A1I7ZI66</accession>
<protein>
    <submittedName>
        <fullName evidence="3">AGC-kinase C-terminal domain-containing protein</fullName>
    </submittedName>
</protein>
<evidence type="ECO:0000313" key="2">
    <source>
        <dbReference type="Proteomes" id="UP000095287"/>
    </source>
</evidence>
<proteinExistence type="predicted"/>
<dbReference type="Proteomes" id="UP000095287">
    <property type="component" value="Unplaced"/>
</dbReference>
<sequence>MDNKEIQDFFKEFFQPDHEYNTTESADGSQGHPGMDLTDIQEFFQLDHNNNTAASTDHPCIPPIISCDFIDGAEQMELEEFNMNQNRSKF</sequence>